<dbReference type="InterPro" id="IPR006059">
    <property type="entry name" value="SBP"/>
</dbReference>
<dbReference type="PANTHER" id="PTHR30006">
    <property type="entry name" value="THIAMINE-BINDING PERIPLASMIC PROTEIN-RELATED"/>
    <property type="match status" value="1"/>
</dbReference>
<dbReference type="AlphaFoldDB" id="A0A6J5GW74"/>
<feature type="chain" id="PRO_5026852564" description="Extracellular solute-binding protein" evidence="2">
    <location>
        <begin position="22"/>
        <end position="338"/>
    </location>
</feature>
<gene>
    <name evidence="3" type="ORF">LMG27177_06193</name>
</gene>
<feature type="signal peptide" evidence="2">
    <location>
        <begin position="1"/>
        <end position="21"/>
    </location>
</feature>
<organism evidence="3 4">
    <name type="scientific">Paraburkholderia fynbosensis</name>
    <dbReference type="NCBI Taxonomy" id="1200993"/>
    <lineage>
        <taxon>Bacteria</taxon>
        <taxon>Pseudomonadati</taxon>
        <taxon>Pseudomonadota</taxon>
        <taxon>Betaproteobacteria</taxon>
        <taxon>Burkholderiales</taxon>
        <taxon>Burkholderiaceae</taxon>
        <taxon>Paraburkholderia</taxon>
    </lineage>
</organism>
<sequence length="338" mass="37168">MLNGRKLALATMLCLTGVANAQENNWDNVVAAAKKEKTVVFYTGLLSSKCMDRNIQRFKDQYGVEVQSFRARGGELLERIRVEQASNRFIGDVEWNGPPVIFLQGQAGALEPIGQLPNTANLLPGFAVEKFAVPAERSSIGMVVNDRLVKPGDIKSWKDIIDPKWRGKIATDQMDVMGIGNIWFDVTERAFGKSYQEALAKNKPLISRDWGAMQRRVASGEYLAYVGIEAFNGLTARGLPVKWMVPAEGAPAYTAKLAVLKNAPHPNAARLFINFLLSSESQLQCAGEAMGPVVKGVLDKVDPTMKPYVDVKQLGEQSPDPAEAQKAVDLARQIYMTR</sequence>
<dbReference type="Proteomes" id="UP000494252">
    <property type="component" value="Unassembled WGS sequence"/>
</dbReference>
<dbReference type="SUPFAM" id="SSF53850">
    <property type="entry name" value="Periplasmic binding protein-like II"/>
    <property type="match status" value="1"/>
</dbReference>
<evidence type="ECO:0000313" key="4">
    <source>
        <dbReference type="Proteomes" id="UP000494252"/>
    </source>
</evidence>
<reference evidence="3 4" key="1">
    <citation type="submission" date="2020-04" db="EMBL/GenBank/DDBJ databases">
        <authorList>
            <person name="De Canck E."/>
        </authorList>
    </citation>
    <scope>NUCLEOTIDE SEQUENCE [LARGE SCALE GENOMIC DNA]</scope>
    <source>
        <strain evidence="3 4">LMG 27177</strain>
    </source>
</reference>
<dbReference type="EMBL" id="CADIKI010000024">
    <property type="protein sequence ID" value="CAB3806926.1"/>
    <property type="molecule type" value="Genomic_DNA"/>
</dbReference>
<evidence type="ECO:0000256" key="2">
    <source>
        <dbReference type="SAM" id="SignalP"/>
    </source>
</evidence>
<dbReference type="Gene3D" id="3.40.190.10">
    <property type="entry name" value="Periplasmic binding protein-like II"/>
    <property type="match status" value="2"/>
</dbReference>
<evidence type="ECO:0008006" key="5">
    <source>
        <dbReference type="Google" id="ProtNLM"/>
    </source>
</evidence>
<dbReference type="PANTHER" id="PTHR30006:SF2">
    <property type="entry name" value="ABC TRANSPORTER SUBSTRATE-BINDING PROTEIN"/>
    <property type="match status" value="1"/>
</dbReference>
<keyword evidence="4" id="KW-1185">Reference proteome</keyword>
<name>A0A6J5GW74_9BURK</name>
<evidence type="ECO:0000256" key="1">
    <source>
        <dbReference type="ARBA" id="ARBA00022729"/>
    </source>
</evidence>
<dbReference type="Pfam" id="PF13416">
    <property type="entry name" value="SBP_bac_8"/>
    <property type="match status" value="1"/>
</dbReference>
<evidence type="ECO:0000313" key="3">
    <source>
        <dbReference type="EMBL" id="CAB3806926.1"/>
    </source>
</evidence>
<protein>
    <recommendedName>
        <fullName evidence="5">Extracellular solute-binding protein</fullName>
    </recommendedName>
</protein>
<accession>A0A6J5GW74</accession>
<keyword evidence="1 2" id="KW-0732">Signal</keyword>
<proteinExistence type="predicted"/>